<feature type="compositionally biased region" description="Polar residues" evidence="1">
    <location>
        <begin position="81"/>
        <end position="90"/>
    </location>
</feature>
<feature type="region of interest" description="Disordered" evidence="1">
    <location>
        <begin position="1"/>
        <end position="122"/>
    </location>
</feature>
<dbReference type="AlphaFoldDB" id="A0A4Z0A0T0"/>
<evidence type="ECO:0000313" key="2">
    <source>
        <dbReference type="EMBL" id="TFY79298.1"/>
    </source>
</evidence>
<dbReference type="EMBL" id="SFCI01000524">
    <property type="protein sequence ID" value="TFY79298.1"/>
    <property type="molecule type" value="Genomic_DNA"/>
</dbReference>
<keyword evidence="3" id="KW-1185">Reference proteome</keyword>
<comment type="caution">
    <text evidence="2">The sequence shown here is derived from an EMBL/GenBank/DDBJ whole genome shotgun (WGS) entry which is preliminary data.</text>
</comment>
<reference evidence="2 3" key="1">
    <citation type="submission" date="2019-02" db="EMBL/GenBank/DDBJ databases">
        <title>Genome sequencing of the rare red list fungi Hericium alpestre (H. flagellum).</title>
        <authorList>
            <person name="Buettner E."/>
            <person name="Kellner H."/>
        </authorList>
    </citation>
    <scope>NUCLEOTIDE SEQUENCE [LARGE SCALE GENOMIC DNA]</scope>
    <source>
        <strain evidence="2 3">DSM 108284</strain>
    </source>
</reference>
<evidence type="ECO:0000313" key="3">
    <source>
        <dbReference type="Proteomes" id="UP000298061"/>
    </source>
</evidence>
<sequence length="122" mass="12910">MSQSPLASFDPFAAHPFTNMKNASIPIPPAPSQYPQPIPSSHAATHAPTQPSSLPSSQTPSPLALAAPRPKHAAPHAALASTSTPKTSNKGIFETFKPERRATPDLEDLLAKKKGVQTWGKK</sequence>
<feature type="compositionally biased region" description="Low complexity" evidence="1">
    <location>
        <begin position="39"/>
        <end position="68"/>
    </location>
</feature>
<protein>
    <submittedName>
        <fullName evidence="2">Uncharacterized protein</fullName>
    </submittedName>
</protein>
<proteinExistence type="predicted"/>
<dbReference type="STRING" id="135208.A0A4Z0A0T0"/>
<gene>
    <name evidence="2" type="ORF">EWM64_g4712</name>
</gene>
<organism evidence="2 3">
    <name type="scientific">Hericium alpestre</name>
    <dbReference type="NCBI Taxonomy" id="135208"/>
    <lineage>
        <taxon>Eukaryota</taxon>
        <taxon>Fungi</taxon>
        <taxon>Dikarya</taxon>
        <taxon>Basidiomycota</taxon>
        <taxon>Agaricomycotina</taxon>
        <taxon>Agaricomycetes</taxon>
        <taxon>Russulales</taxon>
        <taxon>Hericiaceae</taxon>
        <taxon>Hericium</taxon>
    </lineage>
</organism>
<dbReference type="Proteomes" id="UP000298061">
    <property type="component" value="Unassembled WGS sequence"/>
</dbReference>
<evidence type="ECO:0000256" key="1">
    <source>
        <dbReference type="SAM" id="MobiDB-lite"/>
    </source>
</evidence>
<accession>A0A4Z0A0T0</accession>
<name>A0A4Z0A0T0_9AGAM</name>
<feature type="compositionally biased region" description="Basic residues" evidence="1">
    <location>
        <begin position="112"/>
        <end position="122"/>
    </location>
</feature>
<feature type="compositionally biased region" description="Pro residues" evidence="1">
    <location>
        <begin position="26"/>
        <end position="38"/>
    </location>
</feature>
<dbReference type="OrthoDB" id="191192at2759"/>